<dbReference type="Proteomes" id="UP001156664">
    <property type="component" value="Unassembled WGS sequence"/>
</dbReference>
<evidence type="ECO:0008006" key="3">
    <source>
        <dbReference type="Google" id="ProtNLM"/>
    </source>
</evidence>
<dbReference type="RefSeq" id="WP_284280763.1">
    <property type="nucleotide sequence ID" value="NZ_BSOJ01000012.1"/>
</dbReference>
<keyword evidence="2" id="KW-1185">Reference proteome</keyword>
<dbReference type="InterPro" id="IPR029044">
    <property type="entry name" value="Nucleotide-diphossugar_trans"/>
</dbReference>
<evidence type="ECO:0000313" key="2">
    <source>
        <dbReference type="Proteomes" id="UP001156664"/>
    </source>
</evidence>
<name>A0ABQ5YNT5_9BURK</name>
<dbReference type="Pfam" id="PF09837">
    <property type="entry name" value="DUF2064"/>
    <property type="match status" value="1"/>
</dbReference>
<dbReference type="PANTHER" id="PTHR36529">
    <property type="entry name" value="SLL1095 PROTEIN"/>
    <property type="match status" value="1"/>
</dbReference>
<dbReference type="EMBL" id="BSOJ01000012">
    <property type="protein sequence ID" value="GLR26258.1"/>
    <property type="molecule type" value="Genomic_DNA"/>
</dbReference>
<dbReference type="SUPFAM" id="SSF53448">
    <property type="entry name" value="Nucleotide-diphospho-sugar transferases"/>
    <property type="match status" value="1"/>
</dbReference>
<evidence type="ECO:0000313" key="1">
    <source>
        <dbReference type="EMBL" id="GLR26258.1"/>
    </source>
</evidence>
<reference evidence="2" key="1">
    <citation type="journal article" date="2019" name="Int. J. Syst. Evol. Microbiol.">
        <title>The Global Catalogue of Microorganisms (GCM) 10K type strain sequencing project: providing services to taxonomists for standard genome sequencing and annotation.</title>
        <authorList>
            <consortium name="The Broad Institute Genomics Platform"/>
            <consortium name="The Broad Institute Genome Sequencing Center for Infectious Disease"/>
            <person name="Wu L."/>
            <person name="Ma J."/>
        </authorList>
    </citation>
    <scope>NUCLEOTIDE SEQUENCE [LARGE SCALE GENOMIC DNA]</scope>
    <source>
        <strain evidence="2">NBRC 105857</strain>
    </source>
</reference>
<protein>
    <recommendedName>
        <fullName evidence="3">Glycosyltransferase</fullName>
    </recommendedName>
</protein>
<organism evidence="1 2">
    <name type="scientific">Limnobacter litoralis</name>
    <dbReference type="NCBI Taxonomy" id="481366"/>
    <lineage>
        <taxon>Bacteria</taxon>
        <taxon>Pseudomonadati</taxon>
        <taxon>Pseudomonadota</taxon>
        <taxon>Betaproteobacteria</taxon>
        <taxon>Burkholderiales</taxon>
        <taxon>Burkholderiaceae</taxon>
        <taxon>Limnobacter</taxon>
    </lineage>
</organism>
<dbReference type="NCBIfam" id="TIGR04282">
    <property type="entry name" value="glyco_like_cofC"/>
    <property type="match status" value="1"/>
</dbReference>
<dbReference type="Gene3D" id="3.90.550.10">
    <property type="entry name" value="Spore Coat Polysaccharide Biosynthesis Protein SpsA, Chain A"/>
    <property type="match status" value="1"/>
</dbReference>
<accession>A0ABQ5YNT5</accession>
<proteinExistence type="predicted"/>
<dbReference type="PANTHER" id="PTHR36529:SF1">
    <property type="entry name" value="GLYCOSYLTRANSFERASE"/>
    <property type="match status" value="1"/>
</dbReference>
<gene>
    <name evidence="1" type="ORF">GCM10007875_13460</name>
</gene>
<dbReference type="InterPro" id="IPR018641">
    <property type="entry name" value="Trfase_1_rSAM/seldom-assoc"/>
</dbReference>
<comment type="caution">
    <text evidence="1">The sequence shown here is derived from an EMBL/GenBank/DDBJ whole genome shotgun (WGS) entry which is preliminary data.</text>
</comment>
<sequence length="226" mass="24771">MKKTHRIELGLFAKFPETGRVKTRLAPLLGEQGAARFARWLLLTALKKASAFTAVGGVVRVNLWTEGGTDAQWKALLEPLQLSAPIHLHRQVQGHLGERMQHATQIQLGASNVSILLGPDAIEFSQTDFQKLLNAVDEHGLAFTPAHDGGYVAFACVRPVACIFSGDIQWGTNQVAEQTQQLLKRAGLQARWLSPQADIDEPADLQQALARGSVPEDWMNDYSDDA</sequence>